<organism evidence="1 2">
    <name type="scientific">Oryza sativa subsp. japonica</name>
    <name type="common">Rice</name>
    <dbReference type="NCBI Taxonomy" id="39947"/>
    <lineage>
        <taxon>Eukaryota</taxon>
        <taxon>Viridiplantae</taxon>
        <taxon>Streptophyta</taxon>
        <taxon>Embryophyta</taxon>
        <taxon>Tracheophyta</taxon>
        <taxon>Spermatophyta</taxon>
        <taxon>Magnoliopsida</taxon>
        <taxon>Liliopsida</taxon>
        <taxon>Poales</taxon>
        <taxon>Poaceae</taxon>
        <taxon>BOP clade</taxon>
        <taxon>Oryzoideae</taxon>
        <taxon>Oryzeae</taxon>
        <taxon>Oryzinae</taxon>
        <taxon>Oryza</taxon>
        <taxon>Oryza sativa</taxon>
    </lineage>
</organism>
<accession>Q6YTN2</accession>
<gene>
    <name evidence="1" type="primary">OSJNBa0067K15.5</name>
</gene>
<dbReference type="Proteomes" id="UP000000763">
    <property type="component" value="Chromosome 7"/>
</dbReference>
<sequence length="87" mass="10030">MQQPHCVAVAESTVRLKMTSHMITIEVAEALCDDVDNVQMDRLGMDKVRMAAYLYIMNMVQMATCIFKPKHSFGVLSQFLSKVPWWY</sequence>
<dbReference type="AlphaFoldDB" id="Q6YTN2"/>
<protein>
    <submittedName>
        <fullName evidence="1">Uncharacterized protein</fullName>
    </submittedName>
</protein>
<reference evidence="2" key="2">
    <citation type="journal article" date="2008" name="Nucleic Acids Res.">
        <title>The rice annotation project database (RAP-DB): 2008 update.</title>
        <authorList>
            <consortium name="The rice annotation project (RAP)"/>
        </authorList>
    </citation>
    <scope>GENOME REANNOTATION</scope>
    <source>
        <strain evidence="2">cv. Nipponbare</strain>
    </source>
</reference>
<evidence type="ECO:0000313" key="1">
    <source>
        <dbReference type="EMBL" id="BAC84676.1"/>
    </source>
</evidence>
<proteinExistence type="predicted"/>
<name>Q6YTN2_ORYSJ</name>
<reference evidence="2" key="1">
    <citation type="journal article" date="2005" name="Nature">
        <title>The map-based sequence of the rice genome.</title>
        <authorList>
            <consortium name="International rice genome sequencing project (IRGSP)"/>
            <person name="Matsumoto T."/>
            <person name="Wu J."/>
            <person name="Kanamori H."/>
            <person name="Katayose Y."/>
            <person name="Fujisawa M."/>
            <person name="Namiki N."/>
            <person name="Mizuno H."/>
            <person name="Yamamoto K."/>
            <person name="Antonio B.A."/>
            <person name="Baba T."/>
            <person name="Sakata K."/>
            <person name="Nagamura Y."/>
            <person name="Aoki H."/>
            <person name="Arikawa K."/>
            <person name="Arita K."/>
            <person name="Bito T."/>
            <person name="Chiden Y."/>
            <person name="Fujitsuka N."/>
            <person name="Fukunaka R."/>
            <person name="Hamada M."/>
            <person name="Harada C."/>
            <person name="Hayashi A."/>
            <person name="Hijishita S."/>
            <person name="Honda M."/>
            <person name="Hosokawa S."/>
            <person name="Ichikawa Y."/>
            <person name="Idonuma A."/>
            <person name="Iijima M."/>
            <person name="Ikeda M."/>
            <person name="Ikeno M."/>
            <person name="Ito K."/>
            <person name="Ito S."/>
            <person name="Ito T."/>
            <person name="Ito Y."/>
            <person name="Ito Y."/>
            <person name="Iwabuchi A."/>
            <person name="Kamiya K."/>
            <person name="Karasawa W."/>
            <person name="Kurita K."/>
            <person name="Katagiri S."/>
            <person name="Kikuta A."/>
            <person name="Kobayashi H."/>
            <person name="Kobayashi N."/>
            <person name="Machita K."/>
            <person name="Maehara T."/>
            <person name="Masukawa M."/>
            <person name="Mizubayashi T."/>
            <person name="Mukai Y."/>
            <person name="Nagasaki H."/>
            <person name="Nagata Y."/>
            <person name="Naito S."/>
            <person name="Nakashima M."/>
            <person name="Nakama Y."/>
            <person name="Nakamichi Y."/>
            <person name="Nakamura M."/>
            <person name="Meguro A."/>
            <person name="Negishi M."/>
            <person name="Ohta I."/>
            <person name="Ohta T."/>
            <person name="Okamoto M."/>
            <person name="Ono N."/>
            <person name="Saji S."/>
            <person name="Sakaguchi M."/>
            <person name="Sakai K."/>
            <person name="Shibata M."/>
            <person name="Shimokawa T."/>
            <person name="Song J."/>
            <person name="Takazaki Y."/>
            <person name="Terasawa K."/>
            <person name="Tsugane M."/>
            <person name="Tsuji K."/>
            <person name="Ueda S."/>
            <person name="Waki K."/>
            <person name="Yamagata H."/>
            <person name="Yamamoto M."/>
            <person name="Yamamoto S."/>
            <person name="Yamane H."/>
            <person name="Yoshiki S."/>
            <person name="Yoshihara R."/>
            <person name="Yukawa K."/>
            <person name="Zhong H."/>
            <person name="Yano M."/>
            <person name="Yuan Q."/>
            <person name="Ouyang S."/>
            <person name="Liu J."/>
            <person name="Jones K.M."/>
            <person name="Gansberger K."/>
            <person name="Moffat K."/>
            <person name="Hill J."/>
            <person name="Bera J."/>
            <person name="Fadrosh D."/>
            <person name="Jin S."/>
            <person name="Johri S."/>
            <person name="Kim M."/>
            <person name="Overton L."/>
            <person name="Reardon M."/>
            <person name="Tsitrin T."/>
            <person name="Vuong H."/>
            <person name="Weaver B."/>
            <person name="Ciecko A."/>
            <person name="Tallon L."/>
            <person name="Jackson J."/>
            <person name="Pai G."/>
            <person name="Aken S.V."/>
            <person name="Utterback T."/>
            <person name="Reidmuller S."/>
            <person name="Feldblyum T."/>
            <person name="Hsiao J."/>
            <person name="Zismann V."/>
            <person name="Iobst S."/>
            <person name="de Vazeille A.R."/>
            <person name="Buell C.R."/>
            <person name="Ying K."/>
            <person name="Li Y."/>
            <person name="Lu T."/>
            <person name="Huang Y."/>
            <person name="Zhao Q."/>
            <person name="Feng Q."/>
            <person name="Zhang L."/>
            <person name="Zhu J."/>
            <person name="Weng Q."/>
            <person name="Mu J."/>
            <person name="Lu Y."/>
            <person name="Fan D."/>
            <person name="Liu Y."/>
            <person name="Guan J."/>
            <person name="Zhang Y."/>
            <person name="Yu S."/>
            <person name="Liu X."/>
            <person name="Zhang Y."/>
            <person name="Hong G."/>
            <person name="Han B."/>
            <person name="Choisne N."/>
            <person name="Demange N."/>
            <person name="Orjeda G."/>
            <person name="Samain S."/>
            <person name="Cattolico L."/>
            <person name="Pelletier E."/>
            <person name="Couloux A."/>
            <person name="Segurens B."/>
            <person name="Wincker P."/>
            <person name="D'Hont A."/>
            <person name="Scarpelli C."/>
            <person name="Weissenbach J."/>
            <person name="Salanoubat M."/>
            <person name="Quetier F."/>
            <person name="Yu Y."/>
            <person name="Kim H.R."/>
            <person name="Rambo T."/>
            <person name="Currie J."/>
            <person name="Collura K."/>
            <person name="Luo M."/>
            <person name="Yang T."/>
            <person name="Ammiraju J.S.S."/>
            <person name="Engler F."/>
            <person name="Soderlund C."/>
            <person name="Wing R.A."/>
            <person name="Palmer L.E."/>
            <person name="de la Bastide M."/>
            <person name="Spiegel L."/>
            <person name="Nascimento L."/>
            <person name="Zutavern T."/>
            <person name="O'Shaughnessy A."/>
            <person name="Dike S."/>
            <person name="Dedhia N."/>
            <person name="Preston R."/>
            <person name="Balija V."/>
            <person name="McCombie W.R."/>
            <person name="Chow T."/>
            <person name="Chen H."/>
            <person name="Chung M."/>
            <person name="Chen C."/>
            <person name="Shaw J."/>
            <person name="Wu H."/>
            <person name="Hsiao K."/>
            <person name="Chao Y."/>
            <person name="Chu M."/>
            <person name="Cheng C."/>
            <person name="Hour A."/>
            <person name="Lee P."/>
            <person name="Lin S."/>
            <person name="Lin Y."/>
            <person name="Liou J."/>
            <person name="Liu S."/>
            <person name="Hsing Y."/>
            <person name="Raghuvanshi S."/>
            <person name="Mohanty A."/>
            <person name="Bharti A.K."/>
            <person name="Gaur A."/>
            <person name="Gupta V."/>
            <person name="Kumar D."/>
            <person name="Ravi V."/>
            <person name="Vij S."/>
            <person name="Kapur A."/>
            <person name="Khurana P."/>
            <person name="Khurana P."/>
            <person name="Khurana J.P."/>
            <person name="Tyagi A.K."/>
            <person name="Gaikwad K."/>
            <person name="Singh A."/>
            <person name="Dalal V."/>
            <person name="Srivastava S."/>
            <person name="Dixit A."/>
            <person name="Pal A.K."/>
            <person name="Ghazi I.A."/>
            <person name="Yadav M."/>
            <person name="Pandit A."/>
            <person name="Bhargava A."/>
            <person name="Sureshbabu K."/>
            <person name="Batra K."/>
            <person name="Sharma T.R."/>
            <person name="Mohapatra T."/>
            <person name="Singh N.K."/>
            <person name="Messing J."/>
            <person name="Nelson A.B."/>
            <person name="Fuks G."/>
            <person name="Kavchok S."/>
            <person name="Keizer G."/>
            <person name="Linton E."/>
            <person name="Llaca V."/>
            <person name="Song R."/>
            <person name="Tanyolac B."/>
            <person name="Young S."/>
            <person name="Ho-Il K."/>
            <person name="Hahn J.H."/>
            <person name="Sangsakoo G."/>
            <person name="Vanavichit A."/>
            <person name="de Mattos Luiz.A.T."/>
            <person name="Zimmer P.D."/>
            <person name="Malone G."/>
            <person name="Dellagostin O."/>
            <person name="de Oliveira A.C."/>
            <person name="Bevan M."/>
            <person name="Bancroft I."/>
            <person name="Minx P."/>
            <person name="Cordum H."/>
            <person name="Wilson R."/>
            <person name="Cheng Z."/>
            <person name="Jin W."/>
            <person name="Jiang J."/>
            <person name="Leong S.A."/>
            <person name="Iwama H."/>
            <person name="Gojobori T."/>
            <person name="Itoh T."/>
            <person name="Niimura Y."/>
            <person name="Fujii Y."/>
            <person name="Habara T."/>
            <person name="Sakai H."/>
            <person name="Sato Y."/>
            <person name="Wilson G."/>
            <person name="Kumar K."/>
            <person name="McCouch S."/>
            <person name="Juretic N."/>
            <person name="Hoen D."/>
            <person name="Wright S."/>
            <person name="Bruskiewich R."/>
            <person name="Bureau T."/>
            <person name="Miyao A."/>
            <person name="Hirochika H."/>
            <person name="Nishikawa T."/>
            <person name="Kadowaki K."/>
            <person name="Sugiura M."/>
            <person name="Burr B."/>
            <person name="Sasaki T."/>
        </authorList>
    </citation>
    <scope>NUCLEOTIDE SEQUENCE [LARGE SCALE GENOMIC DNA]</scope>
    <source>
        <strain evidence="2">cv. Nipponbare</strain>
    </source>
</reference>
<evidence type="ECO:0000313" key="2">
    <source>
        <dbReference type="Proteomes" id="UP000000763"/>
    </source>
</evidence>
<dbReference type="EMBL" id="AP006052">
    <property type="protein sequence ID" value="BAC84676.1"/>
    <property type="molecule type" value="Genomic_DNA"/>
</dbReference>